<comment type="caution">
    <text evidence="2">The sequence shown here is derived from an EMBL/GenBank/DDBJ whole genome shotgun (WGS) entry which is preliminary data.</text>
</comment>
<evidence type="ECO:0000313" key="2">
    <source>
        <dbReference type="EMBL" id="TNN70316.1"/>
    </source>
</evidence>
<sequence length="178" mass="19495">MADSGNTGARRRSRRLHMWVTPMKVACSDSSVRNSETSLLRGKNKHEMDVMSTADQGVHAQASCFICLQKCPNPTNLGSGPTAPHPHCGLMEEGTERKAAMEPANGRGVCNAYTKKEKKSKRSMPEVRCALTMAAAVAAACAATAVWLAWCWAALILACRWAGGWKYLHFSREQRLLM</sequence>
<organism evidence="2 3">
    <name type="scientific">Liparis tanakae</name>
    <name type="common">Tanaka's snailfish</name>
    <dbReference type="NCBI Taxonomy" id="230148"/>
    <lineage>
        <taxon>Eukaryota</taxon>
        <taxon>Metazoa</taxon>
        <taxon>Chordata</taxon>
        <taxon>Craniata</taxon>
        <taxon>Vertebrata</taxon>
        <taxon>Euteleostomi</taxon>
        <taxon>Actinopterygii</taxon>
        <taxon>Neopterygii</taxon>
        <taxon>Teleostei</taxon>
        <taxon>Neoteleostei</taxon>
        <taxon>Acanthomorphata</taxon>
        <taxon>Eupercaria</taxon>
        <taxon>Perciformes</taxon>
        <taxon>Cottioidei</taxon>
        <taxon>Cottales</taxon>
        <taxon>Liparidae</taxon>
        <taxon>Liparis</taxon>
    </lineage>
</organism>
<accession>A0A4Z2HWT5</accession>
<keyword evidence="3" id="KW-1185">Reference proteome</keyword>
<name>A0A4Z2HWT5_9TELE</name>
<dbReference type="EMBL" id="SRLO01000165">
    <property type="protein sequence ID" value="TNN70316.1"/>
    <property type="molecule type" value="Genomic_DNA"/>
</dbReference>
<evidence type="ECO:0000256" key="1">
    <source>
        <dbReference type="SAM" id="Phobius"/>
    </source>
</evidence>
<dbReference type="Proteomes" id="UP000314294">
    <property type="component" value="Unassembled WGS sequence"/>
</dbReference>
<keyword evidence="1" id="KW-1133">Transmembrane helix</keyword>
<dbReference type="AlphaFoldDB" id="A0A4Z2HWT5"/>
<proteinExistence type="predicted"/>
<feature type="transmembrane region" description="Helical" evidence="1">
    <location>
        <begin position="129"/>
        <end position="150"/>
    </location>
</feature>
<keyword evidence="1" id="KW-0472">Membrane</keyword>
<protein>
    <submittedName>
        <fullName evidence="2">Uncharacterized protein</fullName>
    </submittedName>
</protein>
<evidence type="ECO:0000313" key="3">
    <source>
        <dbReference type="Proteomes" id="UP000314294"/>
    </source>
</evidence>
<keyword evidence="1" id="KW-0812">Transmembrane</keyword>
<gene>
    <name evidence="2" type="ORF">EYF80_019530</name>
</gene>
<reference evidence="2 3" key="1">
    <citation type="submission" date="2019-03" db="EMBL/GenBank/DDBJ databases">
        <title>First draft genome of Liparis tanakae, snailfish: a comprehensive survey of snailfish specific genes.</title>
        <authorList>
            <person name="Kim W."/>
            <person name="Song I."/>
            <person name="Jeong J.-H."/>
            <person name="Kim D."/>
            <person name="Kim S."/>
            <person name="Ryu S."/>
            <person name="Song J.Y."/>
            <person name="Lee S.K."/>
        </authorList>
    </citation>
    <scope>NUCLEOTIDE SEQUENCE [LARGE SCALE GENOMIC DNA]</scope>
    <source>
        <tissue evidence="2">Muscle</tissue>
    </source>
</reference>